<dbReference type="Proteomes" id="UP000632498">
    <property type="component" value="Unassembled WGS sequence"/>
</dbReference>
<gene>
    <name evidence="1" type="ORF">GCM10011332_19880</name>
</gene>
<reference evidence="1" key="1">
    <citation type="journal article" date="2014" name="Int. J. Syst. Evol. Microbiol.">
        <title>Complete genome sequence of Corynebacterium casei LMG S-19264T (=DSM 44701T), isolated from a smear-ripened cheese.</title>
        <authorList>
            <consortium name="US DOE Joint Genome Institute (JGI-PGF)"/>
            <person name="Walter F."/>
            <person name="Albersmeier A."/>
            <person name="Kalinowski J."/>
            <person name="Ruckert C."/>
        </authorList>
    </citation>
    <scope>NUCLEOTIDE SEQUENCE</scope>
    <source>
        <strain evidence="1">CGMCC 1.15254</strain>
    </source>
</reference>
<proteinExistence type="predicted"/>
<evidence type="ECO:0008006" key="3">
    <source>
        <dbReference type="Google" id="ProtNLM"/>
    </source>
</evidence>
<evidence type="ECO:0000313" key="1">
    <source>
        <dbReference type="EMBL" id="GGF65811.1"/>
    </source>
</evidence>
<protein>
    <recommendedName>
        <fullName evidence="3">ATP-binding protein</fullName>
    </recommendedName>
</protein>
<dbReference type="EMBL" id="BMHV01000012">
    <property type="protein sequence ID" value="GGF65811.1"/>
    <property type="molecule type" value="Genomic_DNA"/>
</dbReference>
<keyword evidence="2" id="KW-1185">Reference proteome</keyword>
<evidence type="ECO:0000313" key="2">
    <source>
        <dbReference type="Proteomes" id="UP000632498"/>
    </source>
</evidence>
<reference evidence="1" key="2">
    <citation type="submission" date="2020-09" db="EMBL/GenBank/DDBJ databases">
        <authorList>
            <person name="Sun Q."/>
            <person name="Zhou Y."/>
        </authorList>
    </citation>
    <scope>NUCLEOTIDE SEQUENCE</scope>
    <source>
        <strain evidence="1">CGMCC 1.15254</strain>
    </source>
</reference>
<name>A0A917C1B8_9PROT</name>
<dbReference type="RefSeq" id="WP_188664383.1">
    <property type="nucleotide sequence ID" value="NZ_BMHV01000012.1"/>
</dbReference>
<accession>A0A917C1B8</accession>
<dbReference type="AlphaFoldDB" id="A0A917C1B8"/>
<organism evidence="1 2">
    <name type="scientific">Terasakiella brassicae</name>
    <dbReference type="NCBI Taxonomy" id="1634917"/>
    <lineage>
        <taxon>Bacteria</taxon>
        <taxon>Pseudomonadati</taxon>
        <taxon>Pseudomonadota</taxon>
        <taxon>Alphaproteobacteria</taxon>
        <taxon>Rhodospirillales</taxon>
        <taxon>Terasakiellaceae</taxon>
        <taxon>Terasakiella</taxon>
    </lineage>
</organism>
<comment type="caution">
    <text evidence="1">The sequence shown here is derived from an EMBL/GenBank/DDBJ whole genome shotgun (WGS) entry which is preliminary data.</text>
</comment>
<sequence>MHKLSQNQFERLDRIAPIRHKRRLKELEKRRQRRGGAGNKLHEIACRYRVTIRPSYNVSGKQSAQELDLPEHINLAADRNDLIAFVEALRDVMYETHYKVTLNFHNVKTVGGAGLLYLASEIYRMTTFKPNRINGNYPLEKDVLALMQDLGFFRMLGVQELLPSLNHDDERFRLMGFKTGTRLLQSQIGELQDKIIDGVEGISEELTETVYSVMVEAMQNVLDHAYTDVNGKRRQFPHLRMYGRWWVGAYLNRESKKLLFMMCDHGAGIPATVPETAETVGGLKFLLQKAGIVKPSDANYIKIATQYGQSQTGLSNRGKGLAKMRTFAGLFPTGELRIISGRGEYRFFNDVDGEKEETSDHSKAIEGTIVLWSLNYGAESGNADDYD</sequence>